<feature type="domain" description="SWIM-type" evidence="2">
    <location>
        <begin position="175"/>
        <end position="214"/>
    </location>
</feature>
<dbReference type="InterPro" id="IPR011335">
    <property type="entry name" value="Restrct_endonuc-II-like"/>
</dbReference>
<dbReference type="GO" id="GO:0006281">
    <property type="term" value="P:DNA repair"/>
    <property type="evidence" value="ECO:0007669"/>
    <property type="project" value="UniProtKB-ARBA"/>
</dbReference>
<dbReference type="PANTHER" id="PTHR47526">
    <property type="entry name" value="ATP-DEPENDENT DNA HELICASE"/>
    <property type="match status" value="1"/>
</dbReference>
<sequence length="620" mass="70526">MATSIDREMGPKSLSDFKALTVKQLKYWLKNENASIEGNKASLVSRSFALFTSKLTSKTEGYSMDTPTRSTVMSDVVIGNTFSDLTLFAGDVEWKNDLRTLPKVNFHQIYEYLVVQTKKFGNAYMKGTAYKKERAYGFFKEGHIHDIKIAHRFDGMIFVRAKVIASMKKVKYNVVTVFLANGDVKYAACDCPAGIGINAEGKCNHAGGLLFCVEDFCQKGFHEESEPLTCTSKLNQWIVPRKLNVESSSLKYMNIRKHRHGNDNDRVSTVSSYDPRAPNDRTRDIHAFCTLYENLEHSFPHSGFFLFHSRPGDSQCHLQTEESIPVAEYVNVYTEQNNLVPLYSNTNRKHILDYISLKKKMHNVIADNESQEMEIAVNMYMKNDVSNLNLHENIISAIELETRKQSQSDIWCSLHDIVLTSSNFGRAAKCSKNPDNVLRAILYSDISGLNAVKYGRENEEKAIKSYIEKMEQNNTPVTVEKCGIILHSEIPGLGASPDGKVYDTVCNKFGGLEVKCPISKAGMTIEQACQQKGFYLANDNGNIHLKISHDYFYQVQGQMFISGLEWTDFVVWLGKEIFIERVKFDLDLWHSLLMPKILNFYKNAFVPELLTRRVKCSMRN</sequence>
<dbReference type="CDD" id="cd22343">
    <property type="entry name" value="PDDEXK_lambda_exonuclease-like"/>
    <property type="match status" value="1"/>
</dbReference>
<evidence type="ECO:0000256" key="1">
    <source>
        <dbReference type="PROSITE-ProRule" id="PRU00325"/>
    </source>
</evidence>
<dbReference type="AlphaFoldDB" id="A0AAN8PHF0"/>
<reference evidence="3 4" key="1">
    <citation type="submission" date="2024-01" db="EMBL/GenBank/DDBJ databases">
        <title>The genome of the rayed Mediterranean limpet Patella caerulea (Linnaeus, 1758).</title>
        <authorList>
            <person name="Anh-Thu Weber A."/>
            <person name="Halstead-Nussloch G."/>
        </authorList>
    </citation>
    <scope>NUCLEOTIDE SEQUENCE [LARGE SCALE GENOMIC DNA]</scope>
    <source>
        <strain evidence="3">AATW-2023a</strain>
        <tissue evidence="3">Whole specimen</tissue>
    </source>
</reference>
<dbReference type="Pfam" id="PF09588">
    <property type="entry name" value="YqaJ"/>
    <property type="match status" value="1"/>
</dbReference>
<keyword evidence="4" id="KW-1185">Reference proteome</keyword>
<keyword evidence="1" id="KW-0479">Metal-binding</keyword>
<organism evidence="3 4">
    <name type="scientific">Patella caerulea</name>
    <name type="common">Rayed Mediterranean limpet</name>
    <dbReference type="NCBI Taxonomy" id="87958"/>
    <lineage>
        <taxon>Eukaryota</taxon>
        <taxon>Metazoa</taxon>
        <taxon>Spiralia</taxon>
        <taxon>Lophotrochozoa</taxon>
        <taxon>Mollusca</taxon>
        <taxon>Gastropoda</taxon>
        <taxon>Patellogastropoda</taxon>
        <taxon>Patelloidea</taxon>
        <taxon>Patellidae</taxon>
        <taxon>Patella</taxon>
    </lineage>
</organism>
<evidence type="ECO:0000313" key="3">
    <source>
        <dbReference type="EMBL" id="KAK6175063.1"/>
    </source>
</evidence>
<evidence type="ECO:0000313" key="4">
    <source>
        <dbReference type="Proteomes" id="UP001347796"/>
    </source>
</evidence>
<dbReference type="PROSITE" id="PS50966">
    <property type="entry name" value="ZF_SWIM"/>
    <property type="match status" value="1"/>
</dbReference>
<dbReference type="GO" id="GO:0008270">
    <property type="term" value="F:zinc ion binding"/>
    <property type="evidence" value="ECO:0007669"/>
    <property type="project" value="UniProtKB-KW"/>
</dbReference>
<dbReference type="Gene3D" id="3.90.320.10">
    <property type="match status" value="1"/>
</dbReference>
<gene>
    <name evidence="3" type="ORF">SNE40_013601</name>
</gene>
<name>A0AAN8PHF0_PATCE</name>
<keyword evidence="1" id="KW-0863">Zinc-finger</keyword>
<proteinExistence type="predicted"/>
<comment type="caution">
    <text evidence="3">The sequence shown here is derived from an EMBL/GenBank/DDBJ whole genome shotgun (WGS) entry which is preliminary data.</text>
</comment>
<dbReference type="InterPro" id="IPR019080">
    <property type="entry name" value="YqaJ_viral_recombinase"/>
</dbReference>
<dbReference type="Proteomes" id="UP001347796">
    <property type="component" value="Unassembled WGS sequence"/>
</dbReference>
<dbReference type="SUPFAM" id="SSF52980">
    <property type="entry name" value="Restriction endonuclease-like"/>
    <property type="match status" value="1"/>
</dbReference>
<protein>
    <recommendedName>
        <fullName evidence="2">SWIM-type domain-containing protein</fullName>
    </recommendedName>
</protein>
<evidence type="ECO:0000259" key="2">
    <source>
        <dbReference type="PROSITE" id="PS50966"/>
    </source>
</evidence>
<dbReference type="EMBL" id="JAZGQO010000010">
    <property type="protein sequence ID" value="KAK6175063.1"/>
    <property type="molecule type" value="Genomic_DNA"/>
</dbReference>
<accession>A0AAN8PHF0</accession>
<dbReference type="InterPro" id="IPR007527">
    <property type="entry name" value="Znf_SWIM"/>
</dbReference>
<dbReference type="PANTHER" id="PTHR47526:SF3">
    <property type="entry name" value="PHD-TYPE DOMAIN-CONTAINING PROTEIN"/>
    <property type="match status" value="1"/>
</dbReference>
<dbReference type="InterPro" id="IPR011604">
    <property type="entry name" value="PDDEXK-like_dom_sf"/>
</dbReference>
<keyword evidence="1" id="KW-0862">Zinc</keyword>